<evidence type="ECO:0000256" key="3">
    <source>
        <dbReference type="ARBA" id="ARBA00023163"/>
    </source>
</evidence>
<gene>
    <name evidence="5" type="ORF">GR170_12935</name>
</gene>
<keyword evidence="6" id="KW-1185">Reference proteome</keyword>
<proteinExistence type="predicted"/>
<sequence length="156" mass="17245">MKQDFIIGTLETRILGALQRDASISMADLAQEARSSTATCWRRIRDMEEAGVIGAPVRIVDPARVGRGMDAFCQVRMKAQNAGARAAFQKAMEAEPSIVEVYSISGDWDYLLHLVVRDIADLESILMNRVHELDCVASASTLFVLRRVKHTTAIPV</sequence>
<dbReference type="Pfam" id="PF13412">
    <property type="entry name" value="HTH_24"/>
    <property type="match status" value="1"/>
</dbReference>
<keyword evidence="3" id="KW-0804">Transcription</keyword>
<feature type="domain" description="HTH asnC-type" evidence="4">
    <location>
        <begin position="10"/>
        <end position="68"/>
    </location>
</feature>
<dbReference type="EMBL" id="WUMU01000015">
    <property type="protein sequence ID" value="MXN18748.1"/>
    <property type="molecule type" value="Genomic_DNA"/>
</dbReference>
<dbReference type="GO" id="GO:0043200">
    <property type="term" value="P:response to amino acid"/>
    <property type="evidence" value="ECO:0007669"/>
    <property type="project" value="TreeGrafter"/>
</dbReference>
<dbReference type="InterPro" id="IPR000485">
    <property type="entry name" value="AsnC-type_HTH_dom"/>
</dbReference>
<dbReference type="Proteomes" id="UP000477911">
    <property type="component" value="Unassembled WGS sequence"/>
</dbReference>
<accession>A0A6L7G5I5</accession>
<dbReference type="InterPro" id="IPR011008">
    <property type="entry name" value="Dimeric_a/b-barrel"/>
</dbReference>
<evidence type="ECO:0000313" key="6">
    <source>
        <dbReference type="Proteomes" id="UP000477911"/>
    </source>
</evidence>
<evidence type="ECO:0000259" key="4">
    <source>
        <dbReference type="PROSITE" id="PS50956"/>
    </source>
</evidence>
<comment type="caution">
    <text evidence="5">The sequence shown here is derived from an EMBL/GenBank/DDBJ whole genome shotgun (WGS) entry which is preliminary data.</text>
</comment>
<dbReference type="InterPro" id="IPR019887">
    <property type="entry name" value="Tscrpt_reg_AsnC/Lrp_C"/>
</dbReference>
<keyword evidence="2" id="KW-0238">DNA-binding</keyword>
<dbReference type="Gene3D" id="3.30.70.920">
    <property type="match status" value="1"/>
</dbReference>
<dbReference type="PRINTS" id="PR00033">
    <property type="entry name" value="HTHASNC"/>
</dbReference>
<organism evidence="5 6">
    <name type="scientific">Pseudooceanicola albus</name>
    <dbReference type="NCBI Taxonomy" id="2692189"/>
    <lineage>
        <taxon>Bacteria</taxon>
        <taxon>Pseudomonadati</taxon>
        <taxon>Pseudomonadota</taxon>
        <taxon>Alphaproteobacteria</taxon>
        <taxon>Rhodobacterales</taxon>
        <taxon>Paracoccaceae</taxon>
        <taxon>Pseudooceanicola</taxon>
    </lineage>
</organism>
<evidence type="ECO:0000256" key="1">
    <source>
        <dbReference type="ARBA" id="ARBA00023015"/>
    </source>
</evidence>
<protein>
    <submittedName>
        <fullName evidence="5">Winged helix-turn-helix transcriptional regulator</fullName>
    </submittedName>
</protein>
<dbReference type="Gene3D" id="1.10.10.10">
    <property type="entry name" value="Winged helix-like DNA-binding domain superfamily/Winged helix DNA-binding domain"/>
    <property type="match status" value="1"/>
</dbReference>
<dbReference type="Pfam" id="PF01037">
    <property type="entry name" value="AsnC_trans_reg"/>
    <property type="match status" value="1"/>
</dbReference>
<dbReference type="GO" id="GO:0043565">
    <property type="term" value="F:sequence-specific DNA binding"/>
    <property type="evidence" value="ECO:0007669"/>
    <property type="project" value="InterPro"/>
</dbReference>
<keyword evidence="1" id="KW-0805">Transcription regulation</keyword>
<dbReference type="InterPro" id="IPR036388">
    <property type="entry name" value="WH-like_DNA-bd_sf"/>
</dbReference>
<dbReference type="AlphaFoldDB" id="A0A6L7G5I5"/>
<dbReference type="PANTHER" id="PTHR30154:SF34">
    <property type="entry name" value="TRANSCRIPTIONAL REGULATOR AZLB"/>
    <property type="match status" value="1"/>
</dbReference>
<dbReference type="PROSITE" id="PS50956">
    <property type="entry name" value="HTH_ASNC_2"/>
    <property type="match status" value="1"/>
</dbReference>
<dbReference type="InterPro" id="IPR019888">
    <property type="entry name" value="Tscrpt_reg_AsnC-like"/>
</dbReference>
<dbReference type="SUPFAM" id="SSF54909">
    <property type="entry name" value="Dimeric alpha+beta barrel"/>
    <property type="match status" value="1"/>
</dbReference>
<dbReference type="SMART" id="SM00344">
    <property type="entry name" value="HTH_ASNC"/>
    <property type="match status" value="1"/>
</dbReference>
<name>A0A6L7G5I5_9RHOB</name>
<evidence type="ECO:0000256" key="2">
    <source>
        <dbReference type="ARBA" id="ARBA00023125"/>
    </source>
</evidence>
<reference evidence="5 6" key="1">
    <citation type="submission" date="2019-12" db="EMBL/GenBank/DDBJ databases">
        <authorList>
            <person name="Li M."/>
        </authorList>
    </citation>
    <scope>NUCLEOTIDE SEQUENCE [LARGE SCALE GENOMIC DNA]</scope>
    <source>
        <strain evidence="5 6">GBMRC 2024</strain>
    </source>
</reference>
<dbReference type="InterPro" id="IPR036390">
    <property type="entry name" value="WH_DNA-bd_sf"/>
</dbReference>
<dbReference type="GO" id="GO:0005829">
    <property type="term" value="C:cytosol"/>
    <property type="evidence" value="ECO:0007669"/>
    <property type="project" value="TreeGrafter"/>
</dbReference>
<dbReference type="SUPFAM" id="SSF46785">
    <property type="entry name" value="Winged helix' DNA-binding domain"/>
    <property type="match status" value="1"/>
</dbReference>
<evidence type="ECO:0000313" key="5">
    <source>
        <dbReference type="EMBL" id="MXN18748.1"/>
    </source>
</evidence>
<dbReference type="PANTHER" id="PTHR30154">
    <property type="entry name" value="LEUCINE-RESPONSIVE REGULATORY PROTEIN"/>
    <property type="match status" value="1"/>
</dbReference>